<dbReference type="Gene3D" id="2.60.270.50">
    <property type="match status" value="1"/>
</dbReference>
<reference evidence="3 4" key="1">
    <citation type="journal article" date="2018" name="PLoS Pathog.">
        <title>Evolution of structural diversity of trichothecenes, a family of toxins produced by plant pathogenic and entomopathogenic fungi.</title>
        <authorList>
            <person name="Proctor R.H."/>
            <person name="McCormick S.P."/>
            <person name="Kim H.S."/>
            <person name="Cardoza R.E."/>
            <person name="Stanley A.M."/>
            <person name="Lindo L."/>
            <person name="Kelly A."/>
            <person name="Brown D.W."/>
            <person name="Lee T."/>
            <person name="Vaughan M.M."/>
            <person name="Alexander N.J."/>
            <person name="Busman M."/>
            <person name="Gutierrez S."/>
        </authorList>
    </citation>
    <scope>NUCLEOTIDE SEQUENCE [LARGE SCALE GENOMIC DNA]</scope>
    <source>
        <strain evidence="3 4">NRRL 13405</strain>
    </source>
</reference>
<name>A0A395N3F6_9HYPO</name>
<dbReference type="GO" id="GO:0019836">
    <property type="term" value="P:symbiont-mediated hemolysis of host erythrocyte"/>
    <property type="evidence" value="ECO:0007669"/>
    <property type="project" value="InterPro"/>
</dbReference>
<dbReference type="Proteomes" id="UP000265631">
    <property type="component" value="Unassembled WGS sequence"/>
</dbReference>
<accession>A0A395N3F6</accession>
<evidence type="ECO:0000256" key="2">
    <source>
        <dbReference type="SAM" id="MobiDB-lite"/>
    </source>
</evidence>
<feature type="region of interest" description="Disordered" evidence="2">
    <location>
        <begin position="81"/>
        <end position="100"/>
    </location>
</feature>
<dbReference type="InterPro" id="IPR009413">
    <property type="entry name" value="Aegerolysin-typ"/>
</dbReference>
<proteinExistence type="inferred from homology"/>
<evidence type="ECO:0000313" key="3">
    <source>
        <dbReference type="EMBL" id="RFN54515.1"/>
    </source>
</evidence>
<dbReference type="Pfam" id="PF06355">
    <property type="entry name" value="Aegerolysin"/>
    <property type="match status" value="1"/>
</dbReference>
<comment type="caution">
    <text evidence="3">The sequence shown here is derived from an EMBL/GenBank/DDBJ whole genome shotgun (WGS) entry which is preliminary data.</text>
</comment>
<gene>
    <name evidence="3" type="ORF">FIE12Z_1303</name>
</gene>
<sequence length="100" mass="10715">MPARSTFVTIINNTSLELDLQKTSLSHGEWKTLQAESAGIMTGDQGVVIYSSDAGIFTFNFDNPWSGSNDYDQSAPDGYTINRSGGGGDNASVTWTIDSN</sequence>
<protein>
    <recommendedName>
        <fullName evidence="5">Crystal protein ET79</fullName>
    </recommendedName>
</protein>
<evidence type="ECO:0000256" key="1">
    <source>
        <dbReference type="ARBA" id="ARBA00010795"/>
    </source>
</evidence>
<organism evidence="3 4">
    <name type="scientific">Fusarium flagelliforme</name>
    <dbReference type="NCBI Taxonomy" id="2675880"/>
    <lineage>
        <taxon>Eukaryota</taxon>
        <taxon>Fungi</taxon>
        <taxon>Dikarya</taxon>
        <taxon>Ascomycota</taxon>
        <taxon>Pezizomycotina</taxon>
        <taxon>Sordariomycetes</taxon>
        <taxon>Hypocreomycetidae</taxon>
        <taxon>Hypocreales</taxon>
        <taxon>Nectriaceae</taxon>
        <taxon>Fusarium</taxon>
        <taxon>Fusarium incarnatum-equiseti species complex</taxon>
    </lineage>
</organism>
<evidence type="ECO:0000313" key="4">
    <source>
        <dbReference type="Proteomes" id="UP000265631"/>
    </source>
</evidence>
<feature type="compositionally biased region" description="Polar residues" evidence="2">
    <location>
        <begin position="91"/>
        <end position="100"/>
    </location>
</feature>
<dbReference type="EMBL" id="PXXK01000027">
    <property type="protein sequence ID" value="RFN54515.1"/>
    <property type="molecule type" value="Genomic_DNA"/>
</dbReference>
<evidence type="ECO:0008006" key="5">
    <source>
        <dbReference type="Google" id="ProtNLM"/>
    </source>
</evidence>
<keyword evidence="4" id="KW-1185">Reference proteome</keyword>
<comment type="similarity">
    <text evidence="1">Belongs to the aegerolysin family.</text>
</comment>
<dbReference type="AlphaFoldDB" id="A0A395N3F6"/>